<dbReference type="EMBL" id="CP017561">
    <property type="protein sequence ID" value="QXE07186.1"/>
    <property type="molecule type" value="Genomic_DNA"/>
</dbReference>
<reference evidence="5" key="1">
    <citation type="submission" date="2016-09" db="EMBL/GenBank/DDBJ databases">
        <title>The Complete Genome of Burkholderia sprentiae wsm5005.</title>
        <authorList>
            <person name="De Meyer S."/>
            <person name="Wang P."/>
            <person name="Terpolilli J."/>
        </authorList>
    </citation>
    <scope>NUCLEOTIDE SEQUENCE [LARGE SCALE GENOMIC DNA]</scope>
    <source>
        <strain evidence="5">WSM5005</strain>
    </source>
</reference>
<evidence type="ECO:0000256" key="1">
    <source>
        <dbReference type="ARBA" id="ARBA00022630"/>
    </source>
</evidence>
<keyword evidence="1" id="KW-0285">Flavoprotein</keyword>
<keyword evidence="3" id="KW-0560">Oxidoreductase</keyword>
<organism evidence="5 6">
    <name type="scientific">Paraburkholderia sprentiae WSM5005</name>
    <dbReference type="NCBI Taxonomy" id="754502"/>
    <lineage>
        <taxon>Bacteria</taxon>
        <taxon>Pseudomonadati</taxon>
        <taxon>Pseudomonadota</taxon>
        <taxon>Betaproteobacteria</taxon>
        <taxon>Burkholderiales</taxon>
        <taxon>Burkholderiaceae</taxon>
        <taxon>Paraburkholderia</taxon>
    </lineage>
</organism>
<sequence>MLRFHFIGISERPYVFARRISTLDQLTDGRVAWNVVTSYLPAAMGNLGVSQPRCT</sequence>
<keyword evidence="6" id="KW-1185">Reference proteome</keyword>
<evidence type="ECO:0000313" key="5">
    <source>
        <dbReference type="EMBL" id="QXE07186.1"/>
    </source>
</evidence>
<evidence type="ECO:0000256" key="4">
    <source>
        <dbReference type="ARBA" id="ARBA00023033"/>
    </source>
</evidence>
<dbReference type="PANTHER" id="PTHR30011:SF16">
    <property type="entry name" value="C2H2 FINGER DOMAIN TRANSCRIPTION FACTOR (EUROFUNG)-RELATED"/>
    <property type="match status" value="1"/>
</dbReference>
<evidence type="ECO:0000256" key="3">
    <source>
        <dbReference type="ARBA" id="ARBA00023002"/>
    </source>
</evidence>
<dbReference type="GO" id="GO:0004497">
    <property type="term" value="F:monooxygenase activity"/>
    <property type="evidence" value="ECO:0007669"/>
    <property type="project" value="UniProtKB-KW"/>
</dbReference>
<evidence type="ECO:0000313" key="6">
    <source>
        <dbReference type="Proteomes" id="UP000179860"/>
    </source>
</evidence>
<keyword evidence="4" id="KW-0503">Monooxygenase</keyword>
<name>A0A8F4QJQ1_9BURK</name>
<gene>
    <name evidence="5" type="ORF">BJG93_35160</name>
</gene>
<dbReference type="GO" id="GO:0016705">
    <property type="term" value="F:oxidoreductase activity, acting on paired donors, with incorporation or reduction of molecular oxygen"/>
    <property type="evidence" value="ECO:0007669"/>
    <property type="project" value="InterPro"/>
</dbReference>
<dbReference type="AlphaFoldDB" id="A0A8F4QJQ1"/>
<dbReference type="SUPFAM" id="SSF51679">
    <property type="entry name" value="Bacterial luciferase-like"/>
    <property type="match status" value="1"/>
</dbReference>
<dbReference type="Gene3D" id="3.20.20.30">
    <property type="entry name" value="Luciferase-like domain"/>
    <property type="match status" value="1"/>
</dbReference>
<keyword evidence="2" id="KW-0288">FMN</keyword>
<evidence type="ECO:0000256" key="2">
    <source>
        <dbReference type="ARBA" id="ARBA00022643"/>
    </source>
</evidence>
<dbReference type="InterPro" id="IPR036661">
    <property type="entry name" value="Luciferase-like_sf"/>
</dbReference>
<dbReference type="Proteomes" id="UP000179860">
    <property type="component" value="Chromosome 1"/>
</dbReference>
<dbReference type="KEGG" id="pspw:BJG93_35160"/>
<protein>
    <submittedName>
        <fullName evidence="5">LLM class flavin-dependent oxidoreductase</fullName>
    </submittedName>
</protein>
<proteinExistence type="predicted"/>
<dbReference type="PANTHER" id="PTHR30011">
    <property type="entry name" value="ALKANESULFONATE MONOOXYGENASE-RELATED"/>
    <property type="match status" value="1"/>
</dbReference>
<accession>A0A8F4QJQ1</accession>
<dbReference type="InterPro" id="IPR051260">
    <property type="entry name" value="Diverse_substr_monoxygenases"/>
</dbReference>